<accession>A0ABV9RX97</accession>
<organism evidence="2 3">
    <name type="scientific">Actinophytocola glycyrrhizae</name>
    <dbReference type="NCBI Taxonomy" id="2044873"/>
    <lineage>
        <taxon>Bacteria</taxon>
        <taxon>Bacillati</taxon>
        <taxon>Actinomycetota</taxon>
        <taxon>Actinomycetes</taxon>
        <taxon>Pseudonocardiales</taxon>
        <taxon>Pseudonocardiaceae</taxon>
    </lineage>
</organism>
<comment type="caution">
    <text evidence="2">The sequence shown here is derived from an EMBL/GenBank/DDBJ whole genome shotgun (WGS) entry which is preliminary data.</text>
</comment>
<reference evidence="3" key="1">
    <citation type="journal article" date="2019" name="Int. J. Syst. Evol. Microbiol.">
        <title>The Global Catalogue of Microorganisms (GCM) 10K type strain sequencing project: providing services to taxonomists for standard genome sequencing and annotation.</title>
        <authorList>
            <consortium name="The Broad Institute Genomics Platform"/>
            <consortium name="The Broad Institute Genome Sequencing Center for Infectious Disease"/>
            <person name="Wu L."/>
            <person name="Ma J."/>
        </authorList>
    </citation>
    <scope>NUCLEOTIDE SEQUENCE [LARGE SCALE GENOMIC DNA]</scope>
    <source>
        <strain evidence="3">ZS-22-S1</strain>
    </source>
</reference>
<evidence type="ECO:0000256" key="1">
    <source>
        <dbReference type="SAM" id="Phobius"/>
    </source>
</evidence>
<keyword evidence="1" id="KW-0472">Membrane</keyword>
<feature type="transmembrane region" description="Helical" evidence="1">
    <location>
        <begin position="112"/>
        <end position="128"/>
    </location>
</feature>
<protein>
    <submittedName>
        <fullName evidence="2">Uncharacterized protein</fullName>
    </submittedName>
</protein>
<dbReference type="EMBL" id="JBHSIS010000002">
    <property type="protein sequence ID" value="MFC4852936.1"/>
    <property type="molecule type" value="Genomic_DNA"/>
</dbReference>
<feature type="transmembrane region" description="Helical" evidence="1">
    <location>
        <begin position="54"/>
        <end position="74"/>
    </location>
</feature>
<keyword evidence="1" id="KW-0812">Transmembrane</keyword>
<keyword evidence="1" id="KW-1133">Transmembrane helix</keyword>
<gene>
    <name evidence="2" type="ORF">ACFPCV_05420</name>
</gene>
<keyword evidence="3" id="KW-1185">Reference proteome</keyword>
<sequence length="130" mass="13824">MSASRVRWRRVLIVLEAVTGVAAVIGGLLLVIAPDGALLRADPAVLAASPFRDWRLPGVLLAVLVGFGFLVTAVWQSRRGRWARELSMFAGAGLVAFESVELVWLGFQPLEAVFAAVGLTIIALATTLEA</sequence>
<evidence type="ECO:0000313" key="3">
    <source>
        <dbReference type="Proteomes" id="UP001595859"/>
    </source>
</evidence>
<evidence type="ECO:0000313" key="2">
    <source>
        <dbReference type="EMBL" id="MFC4852936.1"/>
    </source>
</evidence>
<proteinExistence type="predicted"/>
<feature type="transmembrane region" description="Helical" evidence="1">
    <location>
        <begin position="86"/>
        <end position="106"/>
    </location>
</feature>
<dbReference type="RefSeq" id="WP_378054886.1">
    <property type="nucleotide sequence ID" value="NZ_JBHSIS010000002.1"/>
</dbReference>
<dbReference type="Proteomes" id="UP001595859">
    <property type="component" value="Unassembled WGS sequence"/>
</dbReference>
<name>A0ABV9RX97_9PSEU</name>
<feature type="transmembrane region" description="Helical" evidence="1">
    <location>
        <begin position="12"/>
        <end position="34"/>
    </location>
</feature>